<evidence type="ECO:0000256" key="7">
    <source>
        <dbReference type="ARBA" id="ARBA00022676"/>
    </source>
</evidence>
<dbReference type="HAMAP" id="MF_00392">
    <property type="entry name" value="LpxB"/>
    <property type="match status" value="1"/>
</dbReference>
<keyword evidence="6 11" id="KW-0441">Lipid A biosynthesis</keyword>
<evidence type="ECO:0000256" key="4">
    <source>
        <dbReference type="ARBA" id="ARBA00020902"/>
    </source>
</evidence>
<protein>
    <recommendedName>
        <fullName evidence="4 11">Lipid-A-disaccharide synthase</fullName>
        <ecNumber evidence="3 11">2.4.1.182</ecNumber>
    </recommendedName>
</protein>
<evidence type="ECO:0000313" key="12">
    <source>
        <dbReference type="EMBL" id="MFC4312204.1"/>
    </source>
</evidence>
<evidence type="ECO:0000256" key="5">
    <source>
        <dbReference type="ARBA" id="ARBA00022516"/>
    </source>
</evidence>
<organism evidence="12 13">
    <name type="scientific">Steroidobacter flavus</name>
    <dbReference type="NCBI Taxonomy" id="1842136"/>
    <lineage>
        <taxon>Bacteria</taxon>
        <taxon>Pseudomonadati</taxon>
        <taxon>Pseudomonadota</taxon>
        <taxon>Gammaproteobacteria</taxon>
        <taxon>Steroidobacterales</taxon>
        <taxon>Steroidobacteraceae</taxon>
        <taxon>Steroidobacter</taxon>
    </lineage>
</organism>
<comment type="similarity">
    <text evidence="2 11">Belongs to the LpxB family.</text>
</comment>
<evidence type="ECO:0000256" key="3">
    <source>
        <dbReference type="ARBA" id="ARBA00012687"/>
    </source>
</evidence>
<dbReference type="GO" id="GO:0008915">
    <property type="term" value="F:lipid-A-disaccharide synthase activity"/>
    <property type="evidence" value="ECO:0007669"/>
    <property type="project" value="UniProtKB-EC"/>
</dbReference>
<evidence type="ECO:0000256" key="9">
    <source>
        <dbReference type="ARBA" id="ARBA00023098"/>
    </source>
</evidence>
<comment type="catalytic activity">
    <reaction evidence="10 11">
        <text>a lipid X + a UDP-2-N,3-O-bis[(3R)-3-hydroxyacyl]-alpha-D-glucosamine = a lipid A disaccharide + UDP + H(+)</text>
        <dbReference type="Rhea" id="RHEA:67828"/>
        <dbReference type="ChEBI" id="CHEBI:15378"/>
        <dbReference type="ChEBI" id="CHEBI:58223"/>
        <dbReference type="ChEBI" id="CHEBI:137748"/>
        <dbReference type="ChEBI" id="CHEBI:176338"/>
        <dbReference type="ChEBI" id="CHEBI:176343"/>
        <dbReference type="EC" id="2.4.1.182"/>
    </reaction>
</comment>
<evidence type="ECO:0000256" key="10">
    <source>
        <dbReference type="ARBA" id="ARBA00048975"/>
    </source>
</evidence>
<dbReference type="Pfam" id="PF02684">
    <property type="entry name" value="LpxB"/>
    <property type="match status" value="1"/>
</dbReference>
<evidence type="ECO:0000256" key="8">
    <source>
        <dbReference type="ARBA" id="ARBA00022679"/>
    </source>
</evidence>
<dbReference type="EC" id="2.4.1.182" evidence="3 11"/>
<accession>A0ABV8T0S6</accession>
<evidence type="ECO:0000256" key="6">
    <source>
        <dbReference type="ARBA" id="ARBA00022556"/>
    </source>
</evidence>
<keyword evidence="8 11" id="KW-0808">Transferase</keyword>
<evidence type="ECO:0000313" key="13">
    <source>
        <dbReference type="Proteomes" id="UP001595904"/>
    </source>
</evidence>
<dbReference type="SUPFAM" id="SSF53756">
    <property type="entry name" value="UDP-Glycosyltransferase/glycogen phosphorylase"/>
    <property type="match status" value="1"/>
</dbReference>
<dbReference type="RefSeq" id="WP_380601384.1">
    <property type="nucleotide sequence ID" value="NZ_JBHSDU010000014.1"/>
</dbReference>
<dbReference type="EMBL" id="JBHSDU010000014">
    <property type="protein sequence ID" value="MFC4312204.1"/>
    <property type="molecule type" value="Genomic_DNA"/>
</dbReference>
<sequence length="395" mass="43526">MASSDAAPLIVLVAGEASGDNLGAQLITALRQRIPQARFAGIAGSRMVAAGCEAWERMENLSVMGLFEILPHLPRLLKIRRQLVDRVLAERPAVYVGVDAKEFNLRIAPRFKDAGIPTVQYVSPQVWAWRQGRVNTIGRAVDLVLCLLPFEKPFYDTHSVHAEFVGHPLADVVPMQLSAETARYQLALPEKGQYVAVLPGSRQGEVSRLSPDFTQTMAWLLHERPQLRFIAALANEPARRIFEEALERAALGNPALLDRVTLINGHAQTVMAASDVVLLASGTATLEATLVKRPMVVAYRLGMLTSFLLKHLKLFKAPFFSQPNLLAGRELVPEFFNADVRAEVLGPAVLQQLERADRASLVQTFTSIHETLRRDASARAADAIVDLLVKRRLSV</sequence>
<dbReference type="PANTHER" id="PTHR30372">
    <property type="entry name" value="LIPID-A-DISACCHARIDE SYNTHASE"/>
    <property type="match status" value="1"/>
</dbReference>
<reference evidence="13" key="1">
    <citation type="journal article" date="2019" name="Int. J. Syst. Evol. Microbiol.">
        <title>The Global Catalogue of Microorganisms (GCM) 10K type strain sequencing project: providing services to taxonomists for standard genome sequencing and annotation.</title>
        <authorList>
            <consortium name="The Broad Institute Genomics Platform"/>
            <consortium name="The Broad Institute Genome Sequencing Center for Infectious Disease"/>
            <person name="Wu L."/>
            <person name="Ma J."/>
        </authorList>
    </citation>
    <scope>NUCLEOTIDE SEQUENCE [LARGE SCALE GENOMIC DNA]</scope>
    <source>
        <strain evidence="13">CGMCC 1.10759</strain>
    </source>
</reference>
<dbReference type="InterPro" id="IPR003835">
    <property type="entry name" value="Glyco_trans_19"/>
</dbReference>
<evidence type="ECO:0000256" key="1">
    <source>
        <dbReference type="ARBA" id="ARBA00002056"/>
    </source>
</evidence>
<keyword evidence="7 11" id="KW-0328">Glycosyltransferase</keyword>
<dbReference type="PANTHER" id="PTHR30372:SF4">
    <property type="entry name" value="LIPID-A-DISACCHARIDE SYNTHASE, MITOCHONDRIAL-RELATED"/>
    <property type="match status" value="1"/>
</dbReference>
<comment type="function">
    <text evidence="1 11">Condensation of UDP-2,3-diacylglucosamine and 2,3-diacylglucosamine-1-phosphate to form lipid A disaccharide, a precursor of lipid A, a phosphorylated glycolipid that anchors the lipopolysaccharide to the outer membrane of the cell.</text>
</comment>
<keyword evidence="13" id="KW-1185">Reference proteome</keyword>
<keyword evidence="5 11" id="KW-0444">Lipid biosynthesis</keyword>
<proteinExistence type="inferred from homology"/>
<evidence type="ECO:0000256" key="2">
    <source>
        <dbReference type="ARBA" id="ARBA00007868"/>
    </source>
</evidence>
<dbReference type="NCBIfam" id="TIGR00215">
    <property type="entry name" value="lpxB"/>
    <property type="match status" value="1"/>
</dbReference>
<name>A0ABV8T0S6_9GAMM</name>
<keyword evidence="9 11" id="KW-0443">Lipid metabolism</keyword>
<dbReference type="Proteomes" id="UP001595904">
    <property type="component" value="Unassembled WGS sequence"/>
</dbReference>
<gene>
    <name evidence="11 12" type="primary">lpxB</name>
    <name evidence="12" type="ORF">ACFPN2_24190</name>
</gene>
<comment type="pathway">
    <text evidence="11">Bacterial outer membrane biogenesis; LPS lipid A biosynthesis.</text>
</comment>
<evidence type="ECO:0000256" key="11">
    <source>
        <dbReference type="HAMAP-Rule" id="MF_00392"/>
    </source>
</evidence>
<comment type="caution">
    <text evidence="12">The sequence shown here is derived from an EMBL/GenBank/DDBJ whole genome shotgun (WGS) entry which is preliminary data.</text>
</comment>